<evidence type="ECO:0000313" key="2">
    <source>
        <dbReference type="Proteomes" id="UP000011991"/>
    </source>
</evidence>
<name>M5RZW8_9BACT</name>
<comment type="caution">
    <text evidence="1">The sequence shown here is derived from an EMBL/GenBank/DDBJ whole genome shotgun (WGS) entry which is preliminary data.</text>
</comment>
<sequence length="44" mass="4666">MEGGSGSAGIKLPADTRIVNDGMDCHIHPLNTGIEMMELKNPQS</sequence>
<proteinExistence type="predicted"/>
<dbReference type="PATRIC" id="fig|1265738.3.peg.2132"/>
<dbReference type="EMBL" id="ANOG01000297">
    <property type="protein sequence ID" value="EMI20947.1"/>
    <property type="molecule type" value="Genomic_DNA"/>
</dbReference>
<keyword evidence="2" id="KW-1185">Reference proteome</keyword>
<protein>
    <submittedName>
        <fullName evidence="1">Uncharacterized protein</fullName>
    </submittedName>
</protein>
<dbReference type="Proteomes" id="UP000011991">
    <property type="component" value="Unassembled WGS sequence"/>
</dbReference>
<evidence type="ECO:0000313" key="1">
    <source>
        <dbReference type="EMBL" id="EMI20947.1"/>
    </source>
</evidence>
<organism evidence="1 2">
    <name type="scientific">Rhodopirellula maiorica SM1</name>
    <dbReference type="NCBI Taxonomy" id="1265738"/>
    <lineage>
        <taxon>Bacteria</taxon>
        <taxon>Pseudomonadati</taxon>
        <taxon>Planctomycetota</taxon>
        <taxon>Planctomycetia</taxon>
        <taxon>Pirellulales</taxon>
        <taxon>Pirellulaceae</taxon>
        <taxon>Novipirellula</taxon>
    </lineage>
</organism>
<dbReference type="AlphaFoldDB" id="M5RZW8"/>
<accession>M5RZW8</accession>
<reference evidence="1 2" key="1">
    <citation type="journal article" date="2013" name="Mar. Genomics">
        <title>Expression of sulfatases in Rhodopirellula baltica and the diversity of sulfatases in the genus Rhodopirellula.</title>
        <authorList>
            <person name="Wegner C.E."/>
            <person name="Richter-Heitmann T."/>
            <person name="Klindworth A."/>
            <person name="Klockow C."/>
            <person name="Richter M."/>
            <person name="Achstetter T."/>
            <person name="Glockner F.O."/>
            <person name="Harder J."/>
        </authorList>
    </citation>
    <scope>NUCLEOTIDE SEQUENCE [LARGE SCALE GENOMIC DNA]</scope>
    <source>
        <strain evidence="1 2">SM1</strain>
    </source>
</reference>
<gene>
    <name evidence="1" type="ORF">RMSM_02126</name>
</gene>